<dbReference type="Proteomes" id="UP001239909">
    <property type="component" value="Unassembled WGS sequence"/>
</dbReference>
<dbReference type="Pfam" id="PF00440">
    <property type="entry name" value="TetR_N"/>
    <property type="match status" value="1"/>
</dbReference>
<evidence type="ECO:0000256" key="4">
    <source>
        <dbReference type="PROSITE-ProRule" id="PRU00335"/>
    </source>
</evidence>
<dbReference type="SUPFAM" id="SSF48498">
    <property type="entry name" value="Tetracyclin repressor-like, C-terminal domain"/>
    <property type="match status" value="1"/>
</dbReference>
<dbReference type="SUPFAM" id="SSF46689">
    <property type="entry name" value="Homeodomain-like"/>
    <property type="match status" value="1"/>
</dbReference>
<accession>A0ABQ6LNP7</accession>
<evidence type="ECO:0000256" key="3">
    <source>
        <dbReference type="ARBA" id="ARBA00023163"/>
    </source>
</evidence>
<dbReference type="RefSeq" id="WP_285673986.1">
    <property type="nucleotide sequence ID" value="NZ_BSYI01000044.1"/>
</dbReference>
<protein>
    <submittedName>
        <fullName evidence="6">TetR/AcrR family transcriptional regulator</fullName>
    </submittedName>
</protein>
<name>A0ABQ6LNP7_9RHOB</name>
<evidence type="ECO:0000256" key="1">
    <source>
        <dbReference type="ARBA" id="ARBA00023015"/>
    </source>
</evidence>
<proteinExistence type="predicted"/>
<feature type="domain" description="HTH tetR-type" evidence="5">
    <location>
        <begin position="6"/>
        <end position="66"/>
    </location>
</feature>
<keyword evidence="7" id="KW-1185">Reference proteome</keyword>
<keyword evidence="3" id="KW-0804">Transcription</keyword>
<evidence type="ECO:0000313" key="6">
    <source>
        <dbReference type="EMBL" id="GMG84844.1"/>
    </source>
</evidence>
<gene>
    <name evidence="6" type="ORF">LNKW23_40600</name>
</gene>
<keyword evidence="2 4" id="KW-0238">DNA-binding</keyword>
<dbReference type="Gene3D" id="1.10.10.60">
    <property type="entry name" value="Homeodomain-like"/>
    <property type="match status" value="1"/>
</dbReference>
<dbReference type="EMBL" id="BSYI01000044">
    <property type="protein sequence ID" value="GMG84844.1"/>
    <property type="molecule type" value="Genomic_DNA"/>
</dbReference>
<dbReference type="InterPro" id="IPR001647">
    <property type="entry name" value="HTH_TetR"/>
</dbReference>
<dbReference type="Gene3D" id="1.10.357.10">
    <property type="entry name" value="Tetracycline Repressor, domain 2"/>
    <property type="match status" value="1"/>
</dbReference>
<dbReference type="InterPro" id="IPR036271">
    <property type="entry name" value="Tet_transcr_reg_TetR-rel_C_sf"/>
</dbReference>
<feature type="DNA-binding region" description="H-T-H motif" evidence="4">
    <location>
        <begin position="29"/>
        <end position="48"/>
    </location>
</feature>
<sequence length="199" mass="21529">MKRARPYDRDTALDAAMLLFWRKGYHATSLKDLEAALAMKPGSIYAAFTSKEALYLAALERYFLRSRDGLRAVLGEAASPLAALAGYLRESAGRQPETGIHACMLVKTMLDTTAEGTAIGDRARDYLAAMRAEILAAFTEAQALGELPAEADPARLAQRYQANLTALRIEAQRGAGAEELAALADDMAGEVEALRRQAH</sequence>
<dbReference type="PROSITE" id="PS50977">
    <property type="entry name" value="HTH_TETR_2"/>
    <property type="match status" value="1"/>
</dbReference>
<organism evidence="6 7">
    <name type="scientific">Paralimibaculum aggregatum</name>
    <dbReference type="NCBI Taxonomy" id="3036245"/>
    <lineage>
        <taxon>Bacteria</taxon>
        <taxon>Pseudomonadati</taxon>
        <taxon>Pseudomonadota</taxon>
        <taxon>Alphaproteobacteria</taxon>
        <taxon>Rhodobacterales</taxon>
        <taxon>Paracoccaceae</taxon>
        <taxon>Paralimibaculum</taxon>
    </lineage>
</organism>
<evidence type="ECO:0000259" key="5">
    <source>
        <dbReference type="PROSITE" id="PS50977"/>
    </source>
</evidence>
<evidence type="ECO:0000313" key="7">
    <source>
        <dbReference type="Proteomes" id="UP001239909"/>
    </source>
</evidence>
<dbReference type="InterPro" id="IPR009057">
    <property type="entry name" value="Homeodomain-like_sf"/>
</dbReference>
<dbReference type="PANTHER" id="PTHR47506:SF10">
    <property type="entry name" value="TRANSCRIPTIONAL REGULATORY PROTEIN"/>
    <property type="match status" value="1"/>
</dbReference>
<comment type="caution">
    <text evidence="6">The sequence shown here is derived from an EMBL/GenBank/DDBJ whole genome shotgun (WGS) entry which is preliminary data.</text>
</comment>
<keyword evidence="1" id="KW-0805">Transcription regulation</keyword>
<dbReference type="PANTHER" id="PTHR47506">
    <property type="entry name" value="TRANSCRIPTIONAL REGULATORY PROTEIN"/>
    <property type="match status" value="1"/>
</dbReference>
<evidence type="ECO:0000256" key="2">
    <source>
        <dbReference type="ARBA" id="ARBA00023125"/>
    </source>
</evidence>
<reference evidence="6 7" key="1">
    <citation type="submission" date="2023-04" db="EMBL/GenBank/DDBJ databases">
        <title>Marinoamorphus aggregata gen. nov., sp. Nov., isolate from tissue of brittle star Ophioplocus japonicus.</title>
        <authorList>
            <person name="Kawano K."/>
            <person name="Sawayama S."/>
            <person name="Nakagawa S."/>
        </authorList>
    </citation>
    <scope>NUCLEOTIDE SEQUENCE [LARGE SCALE GENOMIC DNA]</scope>
    <source>
        <strain evidence="6 7">NKW23</strain>
    </source>
</reference>